<dbReference type="Pfam" id="PF07534">
    <property type="entry name" value="TLD"/>
    <property type="match status" value="1"/>
</dbReference>
<reference evidence="2" key="1">
    <citation type="submission" date="2021-06" db="EMBL/GenBank/DDBJ databases">
        <authorList>
            <person name="Kallberg Y."/>
            <person name="Tangrot J."/>
            <person name="Rosling A."/>
        </authorList>
    </citation>
    <scope>NUCLEOTIDE SEQUENCE</scope>
    <source>
        <strain evidence="2">IA702</strain>
    </source>
</reference>
<feature type="non-terminal residue" evidence="2">
    <location>
        <position position="1"/>
    </location>
</feature>
<gene>
    <name evidence="2" type="ORF">POCULU_LOCUS8587</name>
</gene>
<evidence type="ECO:0000313" key="2">
    <source>
        <dbReference type="EMBL" id="CAG8624582.1"/>
    </source>
</evidence>
<sequence length="138" mass="15596">FSLIYRASRDGFKDQNFRRICSSKGPTVVIAKVMNHPNIFGGYNPSSWVNTSYQNYNHADNSFVFEMPDGKSTAGARIGRCGYLSGRRYNGYGPFFGSNFYIKEEKWSSNTSECDRYGIACSVASGTLEQYEVFIVRN</sequence>
<organism evidence="2 3">
    <name type="scientific">Paraglomus occultum</name>
    <dbReference type="NCBI Taxonomy" id="144539"/>
    <lineage>
        <taxon>Eukaryota</taxon>
        <taxon>Fungi</taxon>
        <taxon>Fungi incertae sedis</taxon>
        <taxon>Mucoromycota</taxon>
        <taxon>Glomeromycotina</taxon>
        <taxon>Glomeromycetes</taxon>
        <taxon>Paraglomerales</taxon>
        <taxon>Paraglomeraceae</taxon>
        <taxon>Paraglomus</taxon>
    </lineage>
</organism>
<evidence type="ECO:0000259" key="1">
    <source>
        <dbReference type="PROSITE" id="PS51886"/>
    </source>
</evidence>
<evidence type="ECO:0000313" key="3">
    <source>
        <dbReference type="Proteomes" id="UP000789572"/>
    </source>
</evidence>
<accession>A0A9N9GPT4</accession>
<dbReference type="Proteomes" id="UP000789572">
    <property type="component" value="Unassembled WGS sequence"/>
</dbReference>
<dbReference type="EMBL" id="CAJVPJ010002567">
    <property type="protein sequence ID" value="CAG8624582.1"/>
    <property type="molecule type" value="Genomic_DNA"/>
</dbReference>
<proteinExistence type="predicted"/>
<protein>
    <submittedName>
        <fullName evidence="2">10200_t:CDS:1</fullName>
    </submittedName>
</protein>
<feature type="domain" description="TLDc" evidence="1">
    <location>
        <begin position="1"/>
        <end position="138"/>
    </location>
</feature>
<dbReference type="PROSITE" id="PS51886">
    <property type="entry name" value="TLDC"/>
    <property type="match status" value="1"/>
</dbReference>
<dbReference type="InterPro" id="IPR006571">
    <property type="entry name" value="TLDc_dom"/>
</dbReference>
<keyword evidence="3" id="KW-1185">Reference proteome</keyword>
<name>A0A9N9GPT4_9GLOM</name>
<dbReference type="OrthoDB" id="2324840at2759"/>
<dbReference type="AlphaFoldDB" id="A0A9N9GPT4"/>
<comment type="caution">
    <text evidence="2">The sequence shown here is derived from an EMBL/GenBank/DDBJ whole genome shotgun (WGS) entry which is preliminary data.</text>
</comment>